<feature type="transmembrane region" description="Helical" evidence="1">
    <location>
        <begin position="81"/>
        <end position="99"/>
    </location>
</feature>
<evidence type="ECO:0000256" key="1">
    <source>
        <dbReference type="SAM" id="Phobius"/>
    </source>
</evidence>
<dbReference type="EMBL" id="JAFCIX010000076">
    <property type="protein sequence ID" value="KAH6599175.1"/>
    <property type="molecule type" value="Genomic_DNA"/>
</dbReference>
<evidence type="ECO:0008006" key="4">
    <source>
        <dbReference type="Google" id="ProtNLM"/>
    </source>
</evidence>
<proteinExistence type="predicted"/>
<gene>
    <name evidence="2" type="ORF">BASA50_003203</name>
</gene>
<feature type="transmembrane region" description="Helical" evidence="1">
    <location>
        <begin position="211"/>
        <end position="231"/>
    </location>
</feature>
<comment type="caution">
    <text evidence="2">The sequence shown here is derived from an EMBL/GenBank/DDBJ whole genome shotgun (WGS) entry which is preliminary data.</text>
</comment>
<keyword evidence="1" id="KW-1133">Transmembrane helix</keyword>
<evidence type="ECO:0000313" key="2">
    <source>
        <dbReference type="EMBL" id="KAH6599175.1"/>
    </source>
</evidence>
<protein>
    <recommendedName>
        <fullName evidence="4">Protein S-acyltransferase</fullName>
    </recommendedName>
</protein>
<accession>A0ABQ8FM08</accession>
<organism evidence="2 3">
    <name type="scientific">Batrachochytrium salamandrivorans</name>
    <dbReference type="NCBI Taxonomy" id="1357716"/>
    <lineage>
        <taxon>Eukaryota</taxon>
        <taxon>Fungi</taxon>
        <taxon>Fungi incertae sedis</taxon>
        <taxon>Chytridiomycota</taxon>
        <taxon>Chytridiomycota incertae sedis</taxon>
        <taxon>Chytridiomycetes</taxon>
        <taxon>Rhizophydiales</taxon>
        <taxon>Rhizophydiales incertae sedis</taxon>
        <taxon>Batrachochytrium</taxon>
    </lineage>
</organism>
<feature type="transmembrane region" description="Helical" evidence="1">
    <location>
        <begin position="39"/>
        <end position="61"/>
    </location>
</feature>
<keyword evidence="3" id="KW-1185">Reference proteome</keyword>
<dbReference type="Proteomes" id="UP001648503">
    <property type="component" value="Unassembled WGS sequence"/>
</dbReference>
<keyword evidence="1" id="KW-0472">Membrane</keyword>
<keyword evidence="1" id="KW-0812">Transmembrane</keyword>
<evidence type="ECO:0000313" key="3">
    <source>
        <dbReference type="Proteomes" id="UP001648503"/>
    </source>
</evidence>
<name>A0ABQ8FM08_9FUNG</name>
<feature type="transmembrane region" description="Helical" evidence="1">
    <location>
        <begin position="111"/>
        <end position="128"/>
    </location>
</feature>
<dbReference type="PROSITE" id="PS50216">
    <property type="entry name" value="DHHC"/>
    <property type="match status" value="1"/>
</dbReference>
<reference evidence="2 3" key="1">
    <citation type="submission" date="2021-02" db="EMBL/GenBank/DDBJ databases">
        <title>Variation within the Batrachochytrium salamandrivorans European outbreak.</title>
        <authorList>
            <person name="Kelly M."/>
            <person name="Pasmans F."/>
            <person name="Shea T.P."/>
            <person name="Munoz J.F."/>
            <person name="Carranza S."/>
            <person name="Cuomo C.A."/>
            <person name="Martel A."/>
        </authorList>
    </citation>
    <scope>NUCLEOTIDE SEQUENCE [LARGE SCALE GENOMIC DNA]</scope>
    <source>
        <strain evidence="2 3">AMFP18/2</strain>
    </source>
</reference>
<feature type="transmembrane region" description="Helical" evidence="1">
    <location>
        <begin position="6"/>
        <end position="27"/>
    </location>
</feature>
<sequence>MKMVSFGLLAVVLAGLIAIVFILVFGTTKAMYQTWVGSLHHLLMSALPNALGYMLRSIIGYRGMAYLDRQLKWLNNDKHPLGQIFYLFLVVGGLIEFVLQTVPRIHQKMEWWIVVPITTWTYAAFYLASTSDPGYINRDNVDKACTIFDYDYWIFTPRKCTTCDITKPARSKHCSVCKGYQALYRDPNVNRIVKMPFFLQMHHLSLEEPRVSAFCMFTGILAVVVFAFFLYQATFAVYGITTNESFKWGDAAYAIKTGYIEHIPKSVFDYNRDYRRLKLRAMASGLQSPAEKLLRKRTRAVANEMLLEESVGSGGMETTQSTSTLLSPDVVCQSKSEDAGNEGAPIAYYRASTHGKRMSNIYNLGLWRNIMDVVFPKPF</sequence>